<feature type="compositionally biased region" description="Low complexity" evidence="1">
    <location>
        <begin position="1"/>
        <end position="15"/>
    </location>
</feature>
<evidence type="ECO:0000313" key="3">
    <source>
        <dbReference type="Proteomes" id="UP000053144"/>
    </source>
</evidence>
<accession>A0A0L9TEB0</accession>
<dbReference type="Gramene" id="KOM28444">
    <property type="protein sequence ID" value="KOM28444"/>
    <property type="gene ID" value="LR48_Vigan543s003200"/>
</dbReference>
<evidence type="ECO:0000256" key="1">
    <source>
        <dbReference type="SAM" id="MobiDB-lite"/>
    </source>
</evidence>
<protein>
    <submittedName>
        <fullName evidence="2">Uncharacterized protein</fullName>
    </submittedName>
</protein>
<gene>
    <name evidence="2" type="ORF">LR48_Vigan543s003200</name>
</gene>
<dbReference type="EMBL" id="KQ258435">
    <property type="protein sequence ID" value="KOM28444.1"/>
    <property type="molecule type" value="Genomic_DNA"/>
</dbReference>
<feature type="region of interest" description="Disordered" evidence="1">
    <location>
        <begin position="1"/>
        <end position="55"/>
    </location>
</feature>
<feature type="region of interest" description="Disordered" evidence="1">
    <location>
        <begin position="163"/>
        <end position="195"/>
    </location>
</feature>
<name>A0A0L9TEB0_PHAAN</name>
<proteinExistence type="predicted"/>
<feature type="compositionally biased region" description="Acidic residues" evidence="1">
    <location>
        <begin position="186"/>
        <end position="195"/>
    </location>
</feature>
<reference evidence="3" key="1">
    <citation type="journal article" date="2015" name="Proc. Natl. Acad. Sci. U.S.A.">
        <title>Genome sequencing of adzuki bean (Vigna angularis) provides insight into high starch and low fat accumulation and domestication.</title>
        <authorList>
            <person name="Yang K."/>
            <person name="Tian Z."/>
            <person name="Chen C."/>
            <person name="Luo L."/>
            <person name="Zhao B."/>
            <person name="Wang Z."/>
            <person name="Yu L."/>
            <person name="Li Y."/>
            <person name="Sun Y."/>
            <person name="Li W."/>
            <person name="Chen Y."/>
            <person name="Li Y."/>
            <person name="Zhang Y."/>
            <person name="Ai D."/>
            <person name="Zhao J."/>
            <person name="Shang C."/>
            <person name="Ma Y."/>
            <person name="Wu B."/>
            <person name="Wang M."/>
            <person name="Gao L."/>
            <person name="Sun D."/>
            <person name="Zhang P."/>
            <person name="Guo F."/>
            <person name="Wang W."/>
            <person name="Li Y."/>
            <person name="Wang J."/>
            <person name="Varshney R.K."/>
            <person name="Wang J."/>
            <person name="Ling H.Q."/>
            <person name="Wan P."/>
        </authorList>
    </citation>
    <scope>NUCLEOTIDE SEQUENCE</scope>
    <source>
        <strain evidence="3">cv. Jingnong 6</strain>
    </source>
</reference>
<dbReference type="AlphaFoldDB" id="A0A0L9TEB0"/>
<sequence length="195" mass="20647">MAAVHIESSSESSGRIRGGSTRGDGEHNASSSSVSSSFLEETVGSSGLEPASPDAAGGQIIHDIPIFLLRGGIRIDGSPYEPDDDGTVVTKYDWAPYGANLYASAYDTRDLLEWRVNRTHIIRDVEYSRLASVLAGIQEPFALGFDIEKDVFDGVLVDLNSMVDDEGPGTEGPSSAAGADEAVKVEDEEGHGDDN</sequence>
<dbReference type="Proteomes" id="UP000053144">
    <property type="component" value="Unassembled WGS sequence"/>
</dbReference>
<organism evidence="2 3">
    <name type="scientific">Phaseolus angularis</name>
    <name type="common">Azuki bean</name>
    <name type="synonym">Vigna angularis</name>
    <dbReference type="NCBI Taxonomy" id="3914"/>
    <lineage>
        <taxon>Eukaryota</taxon>
        <taxon>Viridiplantae</taxon>
        <taxon>Streptophyta</taxon>
        <taxon>Embryophyta</taxon>
        <taxon>Tracheophyta</taxon>
        <taxon>Spermatophyta</taxon>
        <taxon>Magnoliopsida</taxon>
        <taxon>eudicotyledons</taxon>
        <taxon>Gunneridae</taxon>
        <taxon>Pentapetalae</taxon>
        <taxon>rosids</taxon>
        <taxon>fabids</taxon>
        <taxon>Fabales</taxon>
        <taxon>Fabaceae</taxon>
        <taxon>Papilionoideae</taxon>
        <taxon>50 kb inversion clade</taxon>
        <taxon>NPAAA clade</taxon>
        <taxon>indigoferoid/millettioid clade</taxon>
        <taxon>Phaseoleae</taxon>
        <taxon>Vigna</taxon>
    </lineage>
</organism>
<evidence type="ECO:0000313" key="2">
    <source>
        <dbReference type="EMBL" id="KOM28444.1"/>
    </source>
</evidence>